<dbReference type="AlphaFoldDB" id="A0A6J4PID9"/>
<feature type="region of interest" description="Disordered" evidence="1">
    <location>
        <begin position="84"/>
        <end position="103"/>
    </location>
</feature>
<protein>
    <submittedName>
        <fullName evidence="3">Uncharacterized protein</fullName>
    </submittedName>
</protein>
<dbReference type="InterPro" id="IPR006311">
    <property type="entry name" value="TAT_signal"/>
</dbReference>
<feature type="signal peptide" evidence="2">
    <location>
        <begin position="1"/>
        <end position="31"/>
    </location>
</feature>
<evidence type="ECO:0000256" key="1">
    <source>
        <dbReference type="SAM" id="MobiDB-lite"/>
    </source>
</evidence>
<evidence type="ECO:0000313" key="3">
    <source>
        <dbReference type="EMBL" id="CAA9415461.1"/>
    </source>
</evidence>
<dbReference type="EMBL" id="CADCUQ010000575">
    <property type="protein sequence ID" value="CAA9415461.1"/>
    <property type="molecule type" value="Genomic_DNA"/>
</dbReference>
<dbReference type="PROSITE" id="PS51318">
    <property type="entry name" value="TAT"/>
    <property type="match status" value="1"/>
</dbReference>
<sequence>MRAPHSPRRRALAALAASGALLAAIPAAGHAAVIPFGSDLAAPADTVQAHQADTMFWHTRLATGGALTVPQDGEILSYRLKGTALRNEDARPPRPDGKPNPGGETMVHFQVMRPQGDGTYRIENTSDAFYVPTTGDPQQISTFASPPPIRQCTRAGDVVVFNTVGGFDGVGDQRNGWRGTPLSPYPMGTPLQVFASVPGSATSQFEGADRTNNGDTVRGREVAGEELLMQATLGTGPDANQVCPGGSLGFVAPAQPKNAVRLARVVSKKISLNKKGITTVTLKCSVTTAQAKGGDLGRCAGVLRLDHKRGGKTVTVGRATYAITGRANGAVRVRLNSAGKTLFKRSNQRLPLTAVAITQPGGPPYKNAQPFTLKRFGT</sequence>
<name>A0A6J4PID9_9BACT</name>
<organism evidence="3">
    <name type="scientific">uncultured Phycisphaerae bacterium</name>
    <dbReference type="NCBI Taxonomy" id="904963"/>
    <lineage>
        <taxon>Bacteria</taxon>
        <taxon>Pseudomonadati</taxon>
        <taxon>Planctomycetota</taxon>
        <taxon>Phycisphaerae</taxon>
        <taxon>environmental samples</taxon>
    </lineage>
</organism>
<feature type="compositionally biased region" description="Basic and acidic residues" evidence="1">
    <location>
        <begin position="86"/>
        <end position="97"/>
    </location>
</feature>
<accession>A0A6J4PID9</accession>
<proteinExistence type="predicted"/>
<keyword evidence="2" id="KW-0732">Signal</keyword>
<feature type="chain" id="PRO_5026805886" evidence="2">
    <location>
        <begin position="32"/>
        <end position="378"/>
    </location>
</feature>
<reference evidence="3" key="1">
    <citation type="submission" date="2020-02" db="EMBL/GenBank/DDBJ databases">
        <authorList>
            <person name="Meier V. D."/>
        </authorList>
    </citation>
    <scope>NUCLEOTIDE SEQUENCE</scope>
    <source>
        <strain evidence="3">AVDCRST_MAG64</strain>
    </source>
</reference>
<evidence type="ECO:0000256" key="2">
    <source>
        <dbReference type="SAM" id="SignalP"/>
    </source>
</evidence>
<gene>
    <name evidence="3" type="ORF">AVDCRST_MAG64-2609</name>
</gene>